<evidence type="ECO:0000313" key="3">
    <source>
        <dbReference type="EMBL" id="OAE21936.1"/>
    </source>
</evidence>
<dbReference type="AlphaFoldDB" id="A0A176VQ03"/>
<keyword evidence="2" id="KW-0732">Signal</keyword>
<feature type="region of interest" description="Disordered" evidence="1">
    <location>
        <begin position="50"/>
        <end position="76"/>
    </location>
</feature>
<accession>A0A176VQ03</accession>
<organism evidence="3 4">
    <name type="scientific">Marchantia polymorpha subsp. ruderalis</name>
    <dbReference type="NCBI Taxonomy" id="1480154"/>
    <lineage>
        <taxon>Eukaryota</taxon>
        <taxon>Viridiplantae</taxon>
        <taxon>Streptophyta</taxon>
        <taxon>Embryophyta</taxon>
        <taxon>Marchantiophyta</taxon>
        <taxon>Marchantiopsida</taxon>
        <taxon>Marchantiidae</taxon>
        <taxon>Marchantiales</taxon>
        <taxon>Marchantiaceae</taxon>
        <taxon>Marchantia</taxon>
    </lineage>
</organism>
<dbReference type="EMBL" id="LVLJ01003307">
    <property type="protein sequence ID" value="OAE21936.1"/>
    <property type="molecule type" value="Genomic_DNA"/>
</dbReference>
<name>A0A176VQ03_MARPO</name>
<proteinExistence type="predicted"/>
<sequence length="128" mass="13385">MAGGKMWRPLLALCAVLVHGVLVDSVSVNIVNKLGEPLSYDCEAGSYADASMAPPSGTLTDSQKRSPMMSTNGRLGRLGFISPTPISSISGASLEALRVTLGVASESRVRPSSPTPLSWAVLNTVFRP</sequence>
<evidence type="ECO:0000256" key="2">
    <source>
        <dbReference type="SAM" id="SignalP"/>
    </source>
</evidence>
<evidence type="ECO:0000256" key="1">
    <source>
        <dbReference type="SAM" id="MobiDB-lite"/>
    </source>
</evidence>
<reference evidence="3" key="1">
    <citation type="submission" date="2016-03" db="EMBL/GenBank/DDBJ databases">
        <title>Mechanisms controlling the formation of the plant cell surface in tip-growing cells are functionally conserved among land plants.</title>
        <authorList>
            <person name="Honkanen S."/>
            <person name="Jones V.A."/>
            <person name="Morieri G."/>
            <person name="Champion C."/>
            <person name="Hetherington A.J."/>
            <person name="Kelly S."/>
            <person name="Saint-Marcoux D."/>
            <person name="Proust H."/>
            <person name="Prescott H."/>
            <person name="Dolan L."/>
        </authorList>
    </citation>
    <scope>NUCLEOTIDE SEQUENCE [LARGE SCALE GENOMIC DNA]</scope>
    <source>
        <tissue evidence="3">Whole gametophyte</tissue>
    </source>
</reference>
<keyword evidence="4" id="KW-1185">Reference proteome</keyword>
<dbReference type="Proteomes" id="UP000077202">
    <property type="component" value="Unassembled WGS sequence"/>
</dbReference>
<feature type="signal peptide" evidence="2">
    <location>
        <begin position="1"/>
        <end position="23"/>
    </location>
</feature>
<comment type="caution">
    <text evidence="3">The sequence shown here is derived from an EMBL/GenBank/DDBJ whole genome shotgun (WGS) entry which is preliminary data.</text>
</comment>
<protein>
    <submittedName>
        <fullName evidence="3">Uncharacterized protein</fullName>
    </submittedName>
</protein>
<feature type="chain" id="PRO_5008051954" evidence="2">
    <location>
        <begin position="24"/>
        <end position="128"/>
    </location>
</feature>
<evidence type="ECO:0000313" key="4">
    <source>
        <dbReference type="Proteomes" id="UP000077202"/>
    </source>
</evidence>
<gene>
    <name evidence="3" type="ORF">AXG93_242s1170</name>
</gene>